<keyword evidence="3" id="KW-0808">Transferase</keyword>
<dbReference type="AlphaFoldDB" id="A0A314KMU4"/>
<dbReference type="Gene3D" id="3.30.40.10">
    <property type="entry name" value="Zinc/RING finger domain, C3HC4 (zinc finger)"/>
    <property type="match status" value="1"/>
</dbReference>
<accession>A0A314KMU4</accession>
<comment type="caution">
    <text evidence="11">The sequence shown here is derived from an EMBL/GenBank/DDBJ whole genome shotgun (WGS) entry which is preliminary data.</text>
</comment>
<dbReference type="GO" id="GO:0061630">
    <property type="term" value="F:ubiquitin protein ligase activity"/>
    <property type="evidence" value="ECO:0007669"/>
    <property type="project" value="UniProtKB-EC"/>
</dbReference>
<dbReference type="InterPro" id="IPR013083">
    <property type="entry name" value="Znf_RING/FYVE/PHD"/>
</dbReference>
<dbReference type="EMBL" id="MJEQ01001421">
    <property type="protein sequence ID" value="OIT30801.1"/>
    <property type="molecule type" value="Genomic_DNA"/>
</dbReference>
<keyword evidence="7" id="KW-0862">Zinc</keyword>
<dbReference type="EC" id="2.3.2.27" evidence="2"/>
<feature type="domain" description="RING-type" evidence="10">
    <location>
        <begin position="148"/>
        <end position="189"/>
    </location>
</feature>
<dbReference type="PANTHER" id="PTHR22937">
    <property type="entry name" value="E3 UBIQUITIN-PROTEIN LIGASE RNF165"/>
    <property type="match status" value="1"/>
</dbReference>
<name>A0A314KMU4_NICAT</name>
<reference evidence="11" key="1">
    <citation type="submission" date="2016-11" db="EMBL/GenBank/DDBJ databases">
        <title>The genome of Nicotiana attenuata.</title>
        <authorList>
            <person name="Xu S."/>
            <person name="Brockmoeller T."/>
            <person name="Gaquerel E."/>
            <person name="Navarro A."/>
            <person name="Kuhl H."/>
            <person name="Gase K."/>
            <person name="Ling Z."/>
            <person name="Zhou W."/>
            <person name="Kreitzer C."/>
            <person name="Stanke M."/>
            <person name="Tang H."/>
            <person name="Lyons E."/>
            <person name="Pandey P."/>
            <person name="Pandey S.P."/>
            <person name="Timmermann B."/>
            <person name="Baldwin I.T."/>
        </authorList>
    </citation>
    <scope>NUCLEOTIDE SEQUENCE [LARGE SCALE GENOMIC DNA]</scope>
    <source>
        <strain evidence="11">UT</strain>
    </source>
</reference>
<dbReference type="PROSITE" id="PS50089">
    <property type="entry name" value="ZF_RING_2"/>
    <property type="match status" value="1"/>
</dbReference>
<keyword evidence="5 8" id="KW-0863">Zinc-finger</keyword>
<keyword evidence="4" id="KW-0479">Metal-binding</keyword>
<evidence type="ECO:0000256" key="7">
    <source>
        <dbReference type="ARBA" id="ARBA00022833"/>
    </source>
</evidence>
<comment type="catalytic activity">
    <reaction evidence="1">
        <text>S-ubiquitinyl-[E2 ubiquitin-conjugating enzyme]-L-cysteine + [acceptor protein]-L-lysine = [E2 ubiquitin-conjugating enzyme]-L-cysteine + N(6)-ubiquitinyl-[acceptor protein]-L-lysine.</text>
        <dbReference type="EC" id="2.3.2.27"/>
    </reaction>
</comment>
<evidence type="ECO:0000256" key="1">
    <source>
        <dbReference type="ARBA" id="ARBA00000900"/>
    </source>
</evidence>
<protein>
    <recommendedName>
        <fullName evidence="2">RING-type E3 ubiquitin transferase</fullName>
        <ecNumber evidence="2">2.3.2.27</ecNumber>
    </recommendedName>
</protein>
<evidence type="ECO:0000256" key="5">
    <source>
        <dbReference type="ARBA" id="ARBA00022771"/>
    </source>
</evidence>
<organism evidence="11 12">
    <name type="scientific">Nicotiana attenuata</name>
    <name type="common">Coyote tobacco</name>
    <dbReference type="NCBI Taxonomy" id="49451"/>
    <lineage>
        <taxon>Eukaryota</taxon>
        <taxon>Viridiplantae</taxon>
        <taxon>Streptophyta</taxon>
        <taxon>Embryophyta</taxon>
        <taxon>Tracheophyta</taxon>
        <taxon>Spermatophyta</taxon>
        <taxon>Magnoliopsida</taxon>
        <taxon>eudicotyledons</taxon>
        <taxon>Gunneridae</taxon>
        <taxon>Pentapetalae</taxon>
        <taxon>asterids</taxon>
        <taxon>lamiids</taxon>
        <taxon>Solanales</taxon>
        <taxon>Solanaceae</taxon>
        <taxon>Nicotianoideae</taxon>
        <taxon>Nicotianeae</taxon>
        <taxon>Nicotiana</taxon>
    </lineage>
</organism>
<evidence type="ECO:0000313" key="12">
    <source>
        <dbReference type="Proteomes" id="UP000187609"/>
    </source>
</evidence>
<evidence type="ECO:0000256" key="6">
    <source>
        <dbReference type="ARBA" id="ARBA00022786"/>
    </source>
</evidence>
<dbReference type="Gramene" id="OIT30801">
    <property type="protein sequence ID" value="OIT30801"/>
    <property type="gene ID" value="A4A49_52582"/>
</dbReference>
<evidence type="ECO:0000256" key="3">
    <source>
        <dbReference type="ARBA" id="ARBA00022679"/>
    </source>
</evidence>
<dbReference type="GO" id="GO:0005634">
    <property type="term" value="C:nucleus"/>
    <property type="evidence" value="ECO:0007669"/>
    <property type="project" value="TreeGrafter"/>
</dbReference>
<evidence type="ECO:0000256" key="2">
    <source>
        <dbReference type="ARBA" id="ARBA00012483"/>
    </source>
</evidence>
<evidence type="ECO:0000256" key="9">
    <source>
        <dbReference type="SAM" id="MobiDB-lite"/>
    </source>
</evidence>
<dbReference type="GO" id="GO:0008270">
    <property type="term" value="F:zinc ion binding"/>
    <property type="evidence" value="ECO:0007669"/>
    <property type="project" value="UniProtKB-KW"/>
</dbReference>
<proteinExistence type="predicted"/>
<sequence length="198" mass="22827">MSHSHTHRSSQLGQNQAHHSSPNYNGNNQRSQQVYQRNVRIIRGAPYDQPIASISVHTNRINITNLSNRDSVDMVLRPDVVDNSRGRFLQNSYHSGFEFDSPLDHEEKEEDVILRYLETRTYHALAPKDGVNNLTETEVVADKEQEICAICHVEYEIEVTIGTLHCGHEYHRDCIKQWLLRKPDCPVCRTSFFPVTTT</sequence>
<dbReference type="Proteomes" id="UP000187609">
    <property type="component" value="Unassembled WGS sequence"/>
</dbReference>
<dbReference type="Pfam" id="PF13639">
    <property type="entry name" value="zf-RING_2"/>
    <property type="match status" value="1"/>
</dbReference>
<dbReference type="InterPro" id="IPR001841">
    <property type="entry name" value="Znf_RING"/>
</dbReference>
<dbReference type="SUPFAM" id="SSF57850">
    <property type="entry name" value="RING/U-box"/>
    <property type="match status" value="1"/>
</dbReference>
<feature type="region of interest" description="Disordered" evidence="9">
    <location>
        <begin position="1"/>
        <end position="33"/>
    </location>
</feature>
<evidence type="ECO:0000259" key="10">
    <source>
        <dbReference type="PROSITE" id="PS50089"/>
    </source>
</evidence>
<keyword evidence="6" id="KW-0833">Ubl conjugation pathway</keyword>
<evidence type="ECO:0000313" key="11">
    <source>
        <dbReference type="EMBL" id="OIT30801.1"/>
    </source>
</evidence>
<gene>
    <name evidence="11" type="primary">MBR1_0</name>
    <name evidence="11" type="ORF">A4A49_52582</name>
</gene>
<feature type="compositionally biased region" description="Polar residues" evidence="9">
    <location>
        <begin position="9"/>
        <end position="33"/>
    </location>
</feature>
<dbReference type="InterPro" id="IPR045191">
    <property type="entry name" value="MBR1/2-like"/>
</dbReference>
<evidence type="ECO:0000256" key="8">
    <source>
        <dbReference type="PROSITE-ProRule" id="PRU00175"/>
    </source>
</evidence>
<evidence type="ECO:0000256" key="4">
    <source>
        <dbReference type="ARBA" id="ARBA00022723"/>
    </source>
</evidence>
<keyword evidence="12" id="KW-1185">Reference proteome</keyword>
<dbReference type="SMART" id="SM00184">
    <property type="entry name" value="RING"/>
    <property type="match status" value="1"/>
</dbReference>
<dbReference type="PANTHER" id="PTHR22937:SF175">
    <property type="entry name" value="RING-TYPE E3 UBIQUITIN TRANSFERASE"/>
    <property type="match status" value="1"/>
</dbReference>